<evidence type="ECO:0000256" key="1">
    <source>
        <dbReference type="ARBA" id="ARBA00022603"/>
    </source>
</evidence>
<dbReference type="AlphaFoldDB" id="A0A0M4FDZ7"/>
<reference evidence="8 9" key="2">
    <citation type="journal article" date="2016" name="Int. J. Syst. Evol. Microbiol.">
        <title>Bacillus gobiensis sp. nov., isolated from a soil sample.</title>
        <authorList>
            <person name="Liu B."/>
            <person name="Liu G.H."/>
            <person name="Cetin S."/>
            <person name="Schumann P."/>
            <person name="Pan Z.Z."/>
            <person name="Chen Q.Q."/>
        </authorList>
    </citation>
    <scope>NUCLEOTIDE SEQUENCE [LARGE SCALE GENOMIC DNA]</scope>
    <source>
        <strain evidence="8 9">FJAT-4402</strain>
    </source>
</reference>
<dbReference type="PATRIC" id="fig|1441095.3.peg.149"/>
<keyword evidence="9" id="KW-1185">Reference proteome</keyword>
<evidence type="ECO:0000313" key="8">
    <source>
        <dbReference type="EMBL" id="ALC80274.1"/>
    </source>
</evidence>
<feature type="binding site" evidence="6">
    <location>
        <position position="234"/>
    </location>
    <ligand>
        <name>Zn(2+)</name>
        <dbReference type="ChEBI" id="CHEBI:29105"/>
    </ligand>
</feature>
<feature type="binding site" evidence="6">
    <location>
        <position position="300"/>
    </location>
    <ligand>
        <name>Zn(2+)</name>
        <dbReference type="ChEBI" id="CHEBI:29105"/>
    </ligand>
</feature>
<dbReference type="GO" id="GO:0032259">
    <property type="term" value="P:methylation"/>
    <property type="evidence" value="ECO:0007669"/>
    <property type="project" value="UniProtKB-KW"/>
</dbReference>
<dbReference type="InterPro" id="IPR003726">
    <property type="entry name" value="HCY_dom"/>
</dbReference>
<dbReference type="EMBL" id="CP012600">
    <property type="protein sequence ID" value="ALC80274.1"/>
    <property type="molecule type" value="Genomic_DNA"/>
</dbReference>
<dbReference type="Gene3D" id="3.20.20.330">
    <property type="entry name" value="Homocysteine-binding-like domain"/>
    <property type="match status" value="1"/>
</dbReference>
<keyword evidence="3 6" id="KW-0479">Metal-binding</keyword>
<dbReference type="GO" id="GO:0009086">
    <property type="term" value="P:methionine biosynthetic process"/>
    <property type="evidence" value="ECO:0007669"/>
    <property type="project" value="InterPro"/>
</dbReference>
<dbReference type="STRING" id="1441095.AM592_00665"/>
<dbReference type="PANTHER" id="PTHR46015:SF1">
    <property type="entry name" value="HOMOCYSTEINE S-METHYLTRANSFERASE-LIKE ISOFORM 1"/>
    <property type="match status" value="1"/>
</dbReference>
<dbReference type="GO" id="GO:0008270">
    <property type="term" value="F:zinc ion binding"/>
    <property type="evidence" value="ECO:0007669"/>
    <property type="project" value="InterPro"/>
</dbReference>
<sequence length="330" mass="37181">MDDNRIQQMIKQFQVVLLDGAMATEIEKKGLDIKDDLWSAKAIIDTPDLIKEVHLDYFKAGADIATTNTYQANIEGFKKHGWTDEDARHLMTKAVLLAKEARDEFWTSLTKQEKLARPYPLVAGSIGPYGAFLADGSEYTGKYDLSIEEFQQFHLSRMKLLKEAGIDIFAFETIPHFHESMALAQLLETAFPDTSAWISFSIANDQQLCDGTALDEAASYFNQHSNICAIGVNCTSVSRIPKVISNLKNVTTKPIIIYPNSGEQYDPQTKSWSKEQQYENFGVISKDWYKNGASLIGGCCRTTPKDIRHIKEWARDKNMGDGSNNKLKFL</sequence>
<dbReference type="PANTHER" id="PTHR46015">
    <property type="entry name" value="ZGC:172121"/>
    <property type="match status" value="1"/>
</dbReference>
<dbReference type="InterPro" id="IPR017226">
    <property type="entry name" value="BHMT-like"/>
</dbReference>
<feature type="binding site" evidence="6">
    <location>
        <position position="299"/>
    </location>
    <ligand>
        <name>Zn(2+)</name>
        <dbReference type="ChEBI" id="CHEBI:29105"/>
    </ligand>
</feature>
<dbReference type="Proteomes" id="UP000067625">
    <property type="component" value="Chromosome"/>
</dbReference>
<dbReference type="InterPro" id="IPR036589">
    <property type="entry name" value="HCY_dom_sf"/>
</dbReference>
<evidence type="ECO:0000256" key="3">
    <source>
        <dbReference type="ARBA" id="ARBA00022723"/>
    </source>
</evidence>
<dbReference type="NCBIfam" id="NF007020">
    <property type="entry name" value="PRK09485.1"/>
    <property type="match status" value="1"/>
</dbReference>
<evidence type="ECO:0000256" key="2">
    <source>
        <dbReference type="ARBA" id="ARBA00022679"/>
    </source>
</evidence>
<organism evidence="8 9">
    <name type="scientific">Bacillus gobiensis</name>
    <dbReference type="NCBI Taxonomy" id="1441095"/>
    <lineage>
        <taxon>Bacteria</taxon>
        <taxon>Bacillati</taxon>
        <taxon>Bacillota</taxon>
        <taxon>Bacilli</taxon>
        <taxon>Bacillales</taxon>
        <taxon>Bacillaceae</taxon>
        <taxon>Bacillus</taxon>
    </lineage>
</organism>
<dbReference type="OrthoDB" id="9803687at2"/>
<keyword evidence="1 6" id="KW-0489">Methyltransferase</keyword>
<keyword evidence="4 6" id="KW-0862">Zinc</keyword>
<proteinExistence type="predicted"/>
<evidence type="ECO:0000259" key="7">
    <source>
        <dbReference type="PROSITE" id="PS50970"/>
    </source>
</evidence>
<gene>
    <name evidence="8" type="ORF">AM592_00665</name>
</gene>
<comment type="cofactor">
    <cofactor evidence="6">
        <name>Zn(2+)</name>
        <dbReference type="ChEBI" id="CHEBI:29105"/>
    </cofactor>
</comment>
<dbReference type="GO" id="GO:0033528">
    <property type="term" value="P:S-methylmethionine cycle"/>
    <property type="evidence" value="ECO:0007669"/>
    <property type="project" value="TreeGrafter"/>
</dbReference>
<dbReference type="RefSeq" id="WP_053601998.1">
    <property type="nucleotide sequence ID" value="NZ_CP012600.1"/>
</dbReference>
<evidence type="ECO:0000256" key="6">
    <source>
        <dbReference type="PROSITE-ProRule" id="PRU00333"/>
    </source>
</evidence>
<protein>
    <recommendedName>
        <fullName evidence="5">S-methylmethionine:homocysteine methyltransferase</fullName>
    </recommendedName>
</protein>
<evidence type="ECO:0000256" key="5">
    <source>
        <dbReference type="ARBA" id="ARBA00076752"/>
    </source>
</evidence>
<dbReference type="InterPro" id="IPR051486">
    <property type="entry name" value="Hcy_S-methyltransferase"/>
</dbReference>
<accession>A0A0M4FDZ7</accession>
<dbReference type="SUPFAM" id="SSF82282">
    <property type="entry name" value="Homocysteine S-methyltransferase"/>
    <property type="match status" value="1"/>
</dbReference>
<dbReference type="FunFam" id="3.20.20.330:FF:000002">
    <property type="entry name" value="Homocysteine S-methyltransferase"/>
    <property type="match status" value="1"/>
</dbReference>
<dbReference type="Pfam" id="PF02574">
    <property type="entry name" value="S-methyl_trans"/>
    <property type="match status" value="1"/>
</dbReference>
<name>A0A0M4FDZ7_9BACI</name>
<dbReference type="PIRSF" id="PIRSF037505">
    <property type="entry name" value="Betaine_HMT"/>
    <property type="match status" value="1"/>
</dbReference>
<evidence type="ECO:0000256" key="4">
    <source>
        <dbReference type="ARBA" id="ARBA00022833"/>
    </source>
</evidence>
<keyword evidence="2 6" id="KW-0808">Transferase</keyword>
<reference evidence="9" key="1">
    <citation type="submission" date="2015-08" db="EMBL/GenBank/DDBJ databases">
        <title>Genome sequencing project for genomic taxonomy and phylogenomics of Bacillus-like bacteria.</title>
        <authorList>
            <person name="Liu B."/>
            <person name="Wang J."/>
            <person name="Zhu Y."/>
            <person name="Liu G."/>
            <person name="Chen Q."/>
            <person name="Chen Z."/>
            <person name="Lan J."/>
            <person name="Che J."/>
            <person name="Ge C."/>
            <person name="Shi H."/>
            <person name="Pan Z."/>
            <person name="Liu X."/>
        </authorList>
    </citation>
    <scope>NUCLEOTIDE SEQUENCE [LARGE SCALE GENOMIC DNA]</scope>
    <source>
        <strain evidence="9">FJAT-4402</strain>
    </source>
</reference>
<feature type="domain" description="Hcy-binding" evidence="7">
    <location>
        <begin position="4"/>
        <end position="314"/>
    </location>
</feature>
<dbReference type="PROSITE" id="PS50970">
    <property type="entry name" value="HCY"/>
    <property type="match status" value="1"/>
</dbReference>
<evidence type="ECO:0000313" key="9">
    <source>
        <dbReference type="Proteomes" id="UP000067625"/>
    </source>
</evidence>
<dbReference type="GO" id="GO:0008898">
    <property type="term" value="F:S-adenosylmethionine-homocysteine S-methyltransferase activity"/>
    <property type="evidence" value="ECO:0007669"/>
    <property type="project" value="TreeGrafter"/>
</dbReference>